<dbReference type="EMBL" id="RQZG01000005">
    <property type="protein sequence ID" value="RRD05684.1"/>
    <property type="molecule type" value="Genomic_DNA"/>
</dbReference>
<dbReference type="PANTHER" id="PTHR42698">
    <property type="entry name" value="GTPASE ERA"/>
    <property type="match status" value="1"/>
</dbReference>
<organism evidence="1 2">
    <name type="scientific">Arachnia propionica</name>
    <dbReference type="NCBI Taxonomy" id="1750"/>
    <lineage>
        <taxon>Bacteria</taxon>
        <taxon>Bacillati</taxon>
        <taxon>Actinomycetota</taxon>
        <taxon>Actinomycetes</taxon>
        <taxon>Propionibacteriales</taxon>
        <taxon>Propionibacteriaceae</taxon>
        <taxon>Arachnia</taxon>
    </lineage>
</organism>
<sequence>MSGTELAGALQHLSTVLDTTTLPLPLEGVTEQRGIVSSLQHQVVDYLLPRAQRLDAPLLAVVGGSTGAGKSTLVNTLLGSVVTRAGVRRPTTTSPTLICHPLDRDWFRTGPVLPGLVRTDEPLTDSRALQIVATEQLPAGLALLDAPDIDSVDDENRRLSRQLLGAADLWVFVTTAARYADAVAWELLQQAAERDAVVSVVLNRCPPEAAHELTTHLNEMLLARGLRAQQVFTVPEQDEPATGLLPPELVAPLRQWLGHLTAKRGRRHAVAVQTLGGALRHLDPQLRGLVGAATRQQEALSDLREAAAQEFREAASLIGHATSDGTMLRGEVLSRWQDLVGTGEFMRGIEQRIAAVRDRITGWFTGSRKAEEVQGAITDGLAALILEHATAATEQAALAWTRTPWGQVLATRPSDLSRPEPGFADEVAWLVRSWQSDVLSLVENEGTGKRRRARFLALGTNALGAALIILVFATTGGLTTAEVGIAGGTSLVAQRLLEGIFGDDAVRRLAARAKRELDFRIDSLLSAQLARFEERLAALGFDESLPGQLTEVADALRTASGDAFDSLTRPEGF</sequence>
<dbReference type="SUPFAM" id="SSF52540">
    <property type="entry name" value="P-loop containing nucleoside triphosphate hydrolases"/>
    <property type="match status" value="1"/>
</dbReference>
<dbReference type="InterPro" id="IPR005662">
    <property type="entry name" value="GTPase_Era-like"/>
</dbReference>
<proteinExistence type="predicted"/>
<evidence type="ECO:0000313" key="1">
    <source>
        <dbReference type="EMBL" id="RRD05684.1"/>
    </source>
</evidence>
<dbReference type="OrthoDB" id="207675at2"/>
<name>A0A3P1T8B3_9ACTN</name>
<accession>A0A3P1T8B3</accession>
<dbReference type="AlphaFoldDB" id="A0A3P1T8B3"/>
<evidence type="ECO:0000313" key="2">
    <source>
        <dbReference type="Proteomes" id="UP000280819"/>
    </source>
</evidence>
<dbReference type="GO" id="GO:0005829">
    <property type="term" value="C:cytosol"/>
    <property type="evidence" value="ECO:0007669"/>
    <property type="project" value="TreeGrafter"/>
</dbReference>
<dbReference type="GO" id="GO:0043024">
    <property type="term" value="F:ribosomal small subunit binding"/>
    <property type="evidence" value="ECO:0007669"/>
    <property type="project" value="TreeGrafter"/>
</dbReference>
<dbReference type="GO" id="GO:0019843">
    <property type="term" value="F:rRNA binding"/>
    <property type="evidence" value="ECO:0007669"/>
    <property type="project" value="TreeGrafter"/>
</dbReference>
<dbReference type="Proteomes" id="UP000280819">
    <property type="component" value="Unassembled WGS sequence"/>
</dbReference>
<dbReference type="PANTHER" id="PTHR42698:SF1">
    <property type="entry name" value="GTPASE ERA, MITOCHONDRIAL"/>
    <property type="match status" value="1"/>
</dbReference>
<reference evidence="1 2" key="1">
    <citation type="submission" date="2018-11" db="EMBL/GenBank/DDBJ databases">
        <title>Genomes From Bacteria Associated with the Canine Oral Cavity: a Test Case for Automated Genome-Based Taxonomic Assignment.</title>
        <authorList>
            <person name="Coil D.A."/>
            <person name="Jospin G."/>
            <person name="Darling A.E."/>
            <person name="Wallis C."/>
            <person name="Davis I.J."/>
            <person name="Harris S."/>
            <person name="Eisen J.A."/>
            <person name="Holcombe L.J."/>
            <person name="O'Flynn C."/>
        </authorList>
    </citation>
    <scope>NUCLEOTIDE SEQUENCE [LARGE SCALE GENOMIC DNA]</scope>
    <source>
        <strain evidence="1 2">OH887_COT-365</strain>
    </source>
</reference>
<gene>
    <name evidence="1" type="ORF">EII34_05590</name>
</gene>
<dbReference type="RefSeq" id="WP_124843782.1">
    <property type="nucleotide sequence ID" value="NZ_RQZG01000005.1"/>
</dbReference>
<dbReference type="GO" id="GO:0005525">
    <property type="term" value="F:GTP binding"/>
    <property type="evidence" value="ECO:0007669"/>
    <property type="project" value="InterPro"/>
</dbReference>
<comment type="caution">
    <text evidence="1">The sequence shown here is derived from an EMBL/GenBank/DDBJ whole genome shotgun (WGS) entry which is preliminary data.</text>
</comment>
<dbReference type="GO" id="GO:0000028">
    <property type="term" value="P:ribosomal small subunit assembly"/>
    <property type="evidence" value="ECO:0007669"/>
    <property type="project" value="TreeGrafter"/>
</dbReference>
<protein>
    <submittedName>
        <fullName evidence="1">ABC transporter</fullName>
    </submittedName>
</protein>
<dbReference type="Gene3D" id="3.40.50.300">
    <property type="entry name" value="P-loop containing nucleotide triphosphate hydrolases"/>
    <property type="match status" value="1"/>
</dbReference>
<dbReference type="InterPro" id="IPR027417">
    <property type="entry name" value="P-loop_NTPase"/>
</dbReference>